<dbReference type="Pfam" id="PF13191">
    <property type="entry name" value="AAA_16"/>
    <property type="match status" value="1"/>
</dbReference>
<dbReference type="GO" id="GO:0005524">
    <property type="term" value="F:ATP binding"/>
    <property type="evidence" value="ECO:0007669"/>
    <property type="project" value="UniProtKB-KW"/>
</dbReference>
<reference evidence="5" key="1">
    <citation type="journal article" date="2014" name="Int. J. Syst. Evol. Microbiol.">
        <title>Complete genome sequence of Corynebacterium casei LMG S-19264T (=DSM 44701T), isolated from a smear-ripened cheese.</title>
        <authorList>
            <consortium name="US DOE Joint Genome Institute (JGI-PGF)"/>
            <person name="Walter F."/>
            <person name="Albersmeier A."/>
            <person name="Kalinowski J."/>
            <person name="Ruckert C."/>
        </authorList>
    </citation>
    <scope>NUCLEOTIDE SEQUENCE</scope>
    <source>
        <strain evidence="5">JCM 4637</strain>
    </source>
</reference>
<dbReference type="InterPro" id="IPR011990">
    <property type="entry name" value="TPR-like_helical_dom_sf"/>
</dbReference>
<comment type="caution">
    <text evidence="5">The sequence shown here is derived from an EMBL/GenBank/DDBJ whole genome shotgun (WGS) entry which is preliminary data.</text>
</comment>
<dbReference type="PANTHER" id="PTHR16305">
    <property type="entry name" value="TESTICULAR SOLUBLE ADENYLYL CYCLASE"/>
    <property type="match status" value="1"/>
</dbReference>
<feature type="domain" description="Orc1-like AAA ATPase" evidence="4">
    <location>
        <begin position="164"/>
        <end position="317"/>
    </location>
</feature>
<dbReference type="GO" id="GO:0003677">
    <property type="term" value="F:DNA binding"/>
    <property type="evidence" value="ECO:0007669"/>
    <property type="project" value="InterPro"/>
</dbReference>
<feature type="region of interest" description="Disordered" evidence="3">
    <location>
        <begin position="58"/>
        <end position="106"/>
    </location>
</feature>
<evidence type="ECO:0000259" key="4">
    <source>
        <dbReference type="Pfam" id="PF13191"/>
    </source>
</evidence>
<dbReference type="Proteomes" id="UP000638353">
    <property type="component" value="Unassembled WGS sequence"/>
</dbReference>
<evidence type="ECO:0000256" key="3">
    <source>
        <dbReference type="SAM" id="MobiDB-lite"/>
    </source>
</evidence>
<dbReference type="PANTHER" id="PTHR16305:SF35">
    <property type="entry name" value="TRANSCRIPTIONAL ACTIVATOR DOMAIN"/>
    <property type="match status" value="1"/>
</dbReference>
<accession>A0A918X5Q2</accession>
<dbReference type="AlphaFoldDB" id="A0A918X5Q2"/>
<dbReference type="SUPFAM" id="SSF48452">
    <property type="entry name" value="TPR-like"/>
    <property type="match status" value="1"/>
</dbReference>
<evidence type="ECO:0000256" key="2">
    <source>
        <dbReference type="ARBA" id="ARBA00022840"/>
    </source>
</evidence>
<organism evidence="5 6">
    <name type="scientific">Streptomyces finlayi</name>
    <dbReference type="NCBI Taxonomy" id="67296"/>
    <lineage>
        <taxon>Bacteria</taxon>
        <taxon>Bacillati</taxon>
        <taxon>Actinomycetota</taxon>
        <taxon>Actinomycetes</taxon>
        <taxon>Kitasatosporales</taxon>
        <taxon>Streptomycetaceae</taxon>
        <taxon>Streptomyces</taxon>
    </lineage>
</organism>
<dbReference type="InterPro" id="IPR027417">
    <property type="entry name" value="P-loop_NTPase"/>
</dbReference>
<dbReference type="SUPFAM" id="SSF52540">
    <property type="entry name" value="P-loop containing nucleoside triphosphate hydrolases"/>
    <property type="match status" value="1"/>
</dbReference>
<proteinExistence type="predicted"/>
<reference evidence="5" key="2">
    <citation type="submission" date="2020-09" db="EMBL/GenBank/DDBJ databases">
        <authorList>
            <person name="Sun Q."/>
            <person name="Ohkuma M."/>
        </authorList>
    </citation>
    <scope>NUCLEOTIDE SEQUENCE</scope>
    <source>
        <strain evidence="5">JCM 4637</strain>
    </source>
</reference>
<gene>
    <name evidence="5" type="ORF">GCM10010334_73640</name>
</gene>
<dbReference type="InterPro" id="IPR016032">
    <property type="entry name" value="Sig_transdc_resp-reg_C-effctor"/>
</dbReference>
<evidence type="ECO:0000313" key="5">
    <source>
        <dbReference type="EMBL" id="GHD14422.1"/>
    </source>
</evidence>
<feature type="compositionally biased region" description="Basic and acidic residues" evidence="3">
    <location>
        <begin position="17"/>
        <end position="26"/>
    </location>
</feature>
<dbReference type="GO" id="GO:0006355">
    <property type="term" value="P:regulation of DNA-templated transcription"/>
    <property type="evidence" value="ECO:0007669"/>
    <property type="project" value="InterPro"/>
</dbReference>
<keyword evidence="1" id="KW-0547">Nucleotide-binding</keyword>
<dbReference type="EMBL" id="BMVC01000021">
    <property type="protein sequence ID" value="GHD14422.1"/>
    <property type="molecule type" value="Genomic_DNA"/>
</dbReference>
<feature type="compositionally biased region" description="Gly residues" evidence="3">
    <location>
        <begin position="58"/>
        <end position="70"/>
    </location>
</feature>
<name>A0A918X5Q2_9ACTN</name>
<evidence type="ECO:0000313" key="6">
    <source>
        <dbReference type="Proteomes" id="UP000638353"/>
    </source>
</evidence>
<dbReference type="GO" id="GO:0005737">
    <property type="term" value="C:cytoplasm"/>
    <property type="evidence" value="ECO:0007669"/>
    <property type="project" value="TreeGrafter"/>
</dbReference>
<dbReference type="InterPro" id="IPR041664">
    <property type="entry name" value="AAA_16"/>
</dbReference>
<evidence type="ECO:0000256" key="1">
    <source>
        <dbReference type="ARBA" id="ARBA00022741"/>
    </source>
</evidence>
<dbReference type="InterPro" id="IPR036388">
    <property type="entry name" value="WH-like_DNA-bd_sf"/>
</dbReference>
<sequence>MLEFFGSARRRRLAPGAERELGDDMSRISGAPGRRMFERESELAAIDEALRALTGLYGDGGRDASGGSTGDDGPLAGEPGEGHPDSAAGSRAVPGRGTAPEGGADPGAYEDGVACALGGGAGLRLVPDATVLYGSALGNEAHDDDSRPEAGARVRVLRVAERAGAQEPSRGGLLAVAGPAGLGKTTLLAEVRRRAAALGCTVLSARGGDQEQTVAFHVARQLLQPQLAGESDTGLRSRLGSWYDIVAPALGLCTTAQGAPPDPQGLRDGLDWVLTHLAVQRAPLVVVMDDAHWADPESLSWLAAFAPRVEDLPMLLVVAYRPDELPEHASQLSTLPGRAGHRPLGLAPLTGTATARLVRATLGAHADDAFCRACWDVTGGNPFETVELLAKAHERQLPPSAASVHLVPGIAAAVKGSGLVARLERLGTATVRFAWACAVLGTEISPGLAGNLAGLGTEAAADAVDRLREARILAVPHTREDGTGDPDAPLEFVHPLIATAIYRAIPDAFRVALHGQAAWCVVDAGLGSAAAARHLLETHPEADPWTVHHLRAAARETLRAGAPDAARRALARALREPPQTEERAAVLYELGCASLLTEPATTVNHLRAALEEPIDDPALRQGIVYRLSQVLAHSDRLAEACELLVHEARTAKDARTRLRMQAEKFMWDAFRADEPDSPARSRRLARLADRLTGRDITERYIIGLRAWDATLRGEHSKVPVHHAERALEGGLSWADDSRGFEVPVLTALVFMYADRPGRAEELFAPGIAEFESQGWRGAHLSFAYTLLGYIRLRRGRLVEAEDFIRAGVRLAERTGVRTPVQWYGLGALVEVLLARGKVEEATEVAERHGFGEPFPAAVTFPDSQTVYGELLLARGLPKEAAAELAAAGRRLEPRGIRNPGWCPWMLHLARAEAHDAPERARATAREAVARARLTGTPSVIGQALRVQAEVAATPAERVKLLEESVACLEASPAAYELACSLFALGRELRRTARAKEAAEHLYRALEGALQCRADGLAEQARQELAAAGLSPRRLRPTDEDTATLTSRERTAARMTVAGDTVRDIAETLASDETGVARLMSTVYRKLGTEREGLAAALRE</sequence>
<feature type="region of interest" description="Disordered" evidence="3">
    <location>
        <begin position="1"/>
        <end position="35"/>
    </location>
</feature>
<dbReference type="Gene3D" id="1.10.10.10">
    <property type="entry name" value="Winged helix-like DNA-binding domain superfamily/Winged helix DNA-binding domain"/>
    <property type="match status" value="1"/>
</dbReference>
<dbReference type="GO" id="GO:0004016">
    <property type="term" value="F:adenylate cyclase activity"/>
    <property type="evidence" value="ECO:0007669"/>
    <property type="project" value="TreeGrafter"/>
</dbReference>
<protein>
    <recommendedName>
        <fullName evidence="4">Orc1-like AAA ATPase domain-containing protein</fullName>
    </recommendedName>
</protein>
<keyword evidence="2" id="KW-0067">ATP-binding</keyword>
<dbReference type="SUPFAM" id="SSF46894">
    <property type="entry name" value="C-terminal effector domain of the bipartite response regulators"/>
    <property type="match status" value="1"/>
</dbReference>